<dbReference type="InterPro" id="IPR002762">
    <property type="entry name" value="CbiX-like"/>
</dbReference>
<accession>A0A2S8SCZ0</accession>
<evidence type="ECO:0000256" key="2">
    <source>
        <dbReference type="ARBA" id="ARBA00023239"/>
    </source>
</evidence>
<dbReference type="OrthoDB" id="7346027at2"/>
<keyword evidence="1" id="KW-0479">Metal-binding</keyword>
<dbReference type="GO" id="GO:0016829">
    <property type="term" value="F:lyase activity"/>
    <property type="evidence" value="ECO:0007669"/>
    <property type="project" value="UniProtKB-KW"/>
</dbReference>
<dbReference type="RefSeq" id="WP_105512881.1">
    <property type="nucleotide sequence ID" value="NZ_PVEP01000001.1"/>
</dbReference>
<evidence type="ECO:0000256" key="1">
    <source>
        <dbReference type="ARBA" id="ARBA00022723"/>
    </source>
</evidence>
<dbReference type="AlphaFoldDB" id="A0A2S8SCZ0"/>
<evidence type="ECO:0000313" key="4">
    <source>
        <dbReference type="Proteomes" id="UP000238338"/>
    </source>
</evidence>
<organism evidence="3 4">
    <name type="scientific">Albidovulum denitrificans</name>
    <dbReference type="NCBI Taxonomy" id="404881"/>
    <lineage>
        <taxon>Bacteria</taxon>
        <taxon>Pseudomonadati</taxon>
        <taxon>Pseudomonadota</taxon>
        <taxon>Alphaproteobacteria</taxon>
        <taxon>Rhodobacterales</taxon>
        <taxon>Paracoccaceae</taxon>
        <taxon>Albidovulum</taxon>
    </lineage>
</organism>
<dbReference type="GO" id="GO:0046872">
    <property type="term" value="F:metal ion binding"/>
    <property type="evidence" value="ECO:0007669"/>
    <property type="project" value="UniProtKB-KW"/>
</dbReference>
<comment type="caution">
    <text evidence="3">The sequence shown here is derived from an EMBL/GenBank/DDBJ whole genome shotgun (WGS) entry which is preliminary data.</text>
</comment>
<protein>
    <submittedName>
        <fullName evidence="3">Sirohydrochlorin ferrochelatase</fullName>
    </submittedName>
</protein>
<dbReference type="Proteomes" id="UP000238338">
    <property type="component" value="Unassembled WGS sequence"/>
</dbReference>
<dbReference type="Pfam" id="PF01903">
    <property type="entry name" value="CbiX"/>
    <property type="match status" value="1"/>
</dbReference>
<dbReference type="SUPFAM" id="SSF53800">
    <property type="entry name" value="Chelatase"/>
    <property type="match status" value="2"/>
</dbReference>
<name>A0A2S8SCZ0_9RHOB</name>
<reference evidence="3 4" key="1">
    <citation type="submission" date="2018-02" db="EMBL/GenBank/DDBJ databases">
        <title>Genomic Encyclopedia of Archaeal and Bacterial Type Strains, Phase II (KMG-II): from individual species to whole genera.</title>
        <authorList>
            <person name="Goeker M."/>
        </authorList>
    </citation>
    <scope>NUCLEOTIDE SEQUENCE [LARGE SCALE GENOMIC DNA]</scope>
    <source>
        <strain evidence="3 4">DSM 18921</strain>
    </source>
</reference>
<keyword evidence="4" id="KW-1185">Reference proteome</keyword>
<dbReference type="Gene3D" id="3.40.50.1400">
    <property type="match status" value="2"/>
</dbReference>
<proteinExistence type="predicted"/>
<dbReference type="EMBL" id="PVEP01000001">
    <property type="protein sequence ID" value="PQV58619.1"/>
    <property type="molecule type" value="Genomic_DNA"/>
</dbReference>
<sequence>MTRSAIIVAHGQPSDPAPAEAEIAALATSVAAHLPGWDIRSATLAAPGALDRAVAGLTAPLIFPFFIADGWFIRTALPDRLAKAGVSDGTVLTPFGLLPQVKALAGDAAAAAAQRHGWSCAETVLVIAAHGSGRSPHPAQAAGATAEAIAATHGFAAIRIGFIEEPPHLADEAAHAGLRAICLPLFVARWGHTETDIPEALRKAEFSGVLLDPLGTLPEAPKLIAGAIAGSL</sequence>
<keyword evidence="2" id="KW-0456">Lyase</keyword>
<gene>
    <name evidence="3" type="ORF">LX70_00431</name>
</gene>
<evidence type="ECO:0000313" key="3">
    <source>
        <dbReference type="EMBL" id="PQV58619.1"/>
    </source>
</evidence>